<dbReference type="EMBL" id="DTHJ01000045">
    <property type="protein sequence ID" value="HHS62360.1"/>
    <property type="molecule type" value="Genomic_DNA"/>
</dbReference>
<dbReference type="Gene3D" id="1.10.10.10">
    <property type="entry name" value="Winged helix-like DNA-binding domain superfamily/Winged helix DNA-binding domain"/>
    <property type="match status" value="1"/>
</dbReference>
<dbReference type="GO" id="GO:0006281">
    <property type="term" value="P:DNA repair"/>
    <property type="evidence" value="ECO:0007669"/>
    <property type="project" value="UniProtKB-KW"/>
</dbReference>
<dbReference type="CDD" id="cd06445">
    <property type="entry name" value="ATase"/>
    <property type="match status" value="1"/>
</dbReference>
<keyword evidence="4" id="KW-0489">Methyltransferase</keyword>
<keyword evidence="6" id="KW-0227">DNA damage</keyword>
<dbReference type="InterPro" id="IPR014048">
    <property type="entry name" value="MethylDNA_cys_MeTrfase_DNA-bd"/>
</dbReference>
<evidence type="ECO:0000256" key="1">
    <source>
        <dbReference type="ARBA" id="ARBA00001286"/>
    </source>
</evidence>
<comment type="catalytic activity">
    <reaction evidence="1">
        <text>a 4-O-methyl-thymidine in DNA + L-cysteinyl-[protein] = a thymidine in DNA + S-methyl-L-cysteinyl-[protein]</text>
        <dbReference type="Rhea" id="RHEA:53428"/>
        <dbReference type="Rhea" id="RHEA-COMP:10131"/>
        <dbReference type="Rhea" id="RHEA-COMP:10132"/>
        <dbReference type="Rhea" id="RHEA-COMP:13555"/>
        <dbReference type="Rhea" id="RHEA-COMP:13556"/>
        <dbReference type="ChEBI" id="CHEBI:29950"/>
        <dbReference type="ChEBI" id="CHEBI:82612"/>
        <dbReference type="ChEBI" id="CHEBI:137386"/>
        <dbReference type="ChEBI" id="CHEBI:137387"/>
        <dbReference type="EC" id="2.1.1.63"/>
    </reaction>
</comment>
<dbReference type="InterPro" id="IPR036217">
    <property type="entry name" value="MethylDNA_cys_MeTrfase_DNAb"/>
</dbReference>
<proteinExistence type="inferred from homology"/>
<evidence type="ECO:0000256" key="3">
    <source>
        <dbReference type="ARBA" id="ARBA00011918"/>
    </source>
</evidence>
<comment type="similarity">
    <text evidence="2">Belongs to the MGMT family.</text>
</comment>
<protein>
    <recommendedName>
        <fullName evidence="3">methylated-DNA--[protein]-cysteine S-methyltransferase</fullName>
        <ecNumber evidence="3">2.1.1.63</ecNumber>
    </recommendedName>
</protein>
<dbReference type="GO" id="GO:0032259">
    <property type="term" value="P:methylation"/>
    <property type="evidence" value="ECO:0007669"/>
    <property type="project" value="UniProtKB-KW"/>
</dbReference>
<organism evidence="10">
    <name type="scientific">candidate division WOR-3 bacterium</name>
    <dbReference type="NCBI Taxonomy" id="2052148"/>
    <lineage>
        <taxon>Bacteria</taxon>
        <taxon>Bacteria division WOR-3</taxon>
    </lineage>
</organism>
<dbReference type="NCBIfam" id="TIGR00589">
    <property type="entry name" value="ogt"/>
    <property type="match status" value="1"/>
</dbReference>
<dbReference type="InterPro" id="IPR036388">
    <property type="entry name" value="WH-like_DNA-bd_sf"/>
</dbReference>
<evidence type="ECO:0000256" key="4">
    <source>
        <dbReference type="ARBA" id="ARBA00022603"/>
    </source>
</evidence>
<keyword evidence="7" id="KW-0234">DNA repair</keyword>
<accession>A0A7C6EG35</accession>
<dbReference type="AlphaFoldDB" id="A0A7C6EG35"/>
<evidence type="ECO:0000259" key="9">
    <source>
        <dbReference type="Pfam" id="PF01035"/>
    </source>
</evidence>
<dbReference type="FunFam" id="1.10.10.10:FF:000214">
    <property type="entry name" value="Methylated-DNA--protein-cysteine methyltransferase"/>
    <property type="match status" value="1"/>
</dbReference>
<dbReference type="InterPro" id="IPR001497">
    <property type="entry name" value="MethylDNA_cys_MeTrfase_AS"/>
</dbReference>
<evidence type="ECO:0000256" key="6">
    <source>
        <dbReference type="ARBA" id="ARBA00022763"/>
    </source>
</evidence>
<gene>
    <name evidence="10" type="ORF">ENV70_01915</name>
</gene>
<dbReference type="EC" id="2.1.1.63" evidence="3"/>
<dbReference type="Pfam" id="PF01035">
    <property type="entry name" value="DNA_binding_1"/>
    <property type="match status" value="1"/>
</dbReference>
<dbReference type="SUPFAM" id="SSF46767">
    <property type="entry name" value="Methylated DNA-protein cysteine methyltransferase, C-terminal domain"/>
    <property type="match status" value="1"/>
</dbReference>
<sequence length="173" mass="19583">MQNNRRLFYRIVKTEVGNIAILWSKQRTESKIIEIILPKFSLGFIKKKYPDISSGRNREIDRVASEISKYISGKDVRFTTKLLDLERLKNFQKKVLKLTIKIPKGSITTYGSIAKKLGILRGARAVGQALANNPFPIIIPCHRVIRSDGSIGGFGDNIESKRKLLRIEGVCIK</sequence>
<dbReference type="PANTHER" id="PTHR10815">
    <property type="entry name" value="METHYLATED-DNA--PROTEIN-CYSTEINE METHYLTRANSFERASE"/>
    <property type="match status" value="1"/>
</dbReference>
<comment type="catalytic activity">
    <reaction evidence="8">
        <text>a 6-O-methyl-2'-deoxyguanosine in DNA + L-cysteinyl-[protein] = S-methyl-L-cysteinyl-[protein] + a 2'-deoxyguanosine in DNA</text>
        <dbReference type="Rhea" id="RHEA:24000"/>
        <dbReference type="Rhea" id="RHEA-COMP:10131"/>
        <dbReference type="Rhea" id="RHEA-COMP:10132"/>
        <dbReference type="Rhea" id="RHEA-COMP:11367"/>
        <dbReference type="Rhea" id="RHEA-COMP:11368"/>
        <dbReference type="ChEBI" id="CHEBI:29950"/>
        <dbReference type="ChEBI" id="CHEBI:82612"/>
        <dbReference type="ChEBI" id="CHEBI:85445"/>
        <dbReference type="ChEBI" id="CHEBI:85448"/>
        <dbReference type="EC" id="2.1.1.63"/>
    </reaction>
</comment>
<reference evidence="10" key="1">
    <citation type="journal article" date="2020" name="mSystems">
        <title>Genome- and Community-Level Interaction Insights into Carbon Utilization and Element Cycling Functions of Hydrothermarchaeota in Hydrothermal Sediment.</title>
        <authorList>
            <person name="Zhou Z."/>
            <person name="Liu Y."/>
            <person name="Xu W."/>
            <person name="Pan J."/>
            <person name="Luo Z.H."/>
            <person name="Li M."/>
        </authorList>
    </citation>
    <scope>NUCLEOTIDE SEQUENCE [LARGE SCALE GENOMIC DNA]</scope>
    <source>
        <strain evidence="10">SpSt-783</strain>
    </source>
</reference>
<feature type="domain" description="Methylated-DNA-[protein]-cysteine S-methyltransferase DNA binding" evidence="9">
    <location>
        <begin position="90"/>
        <end position="170"/>
    </location>
</feature>
<evidence type="ECO:0000256" key="7">
    <source>
        <dbReference type="ARBA" id="ARBA00023204"/>
    </source>
</evidence>
<dbReference type="PROSITE" id="PS00374">
    <property type="entry name" value="MGMT"/>
    <property type="match status" value="1"/>
</dbReference>
<evidence type="ECO:0000313" key="10">
    <source>
        <dbReference type="EMBL" id="HHS62360.1"/>
    </source>
</evidence>
<evidence type="ECO:0000256" key="5">
    <source>
        <dbReference type="ARBA" id="ARBA00022679"/>
    </source>
</evidence>
<evidence type="ECO:0000256" key="2">
    <source>
        <dbReference type="ARBA" id="ARBA00008711"/>
    </source>
</evidence>
<name>A0A7C6EG35_UNCW3</name>
<keyword evidence="5" id="KW-0808">Transferase</keyword>
<evidence type="ECO:0000256" key="8">
    <source>
        <dbReference type="ARBA" id="ARBA00049348"/>
    </source>
</evidence>
<dbReference type="PANTHER" id="PTHR10815:SF13">
    <property type="entry name" value="METHYLATED-DNA--PROTEIN-CYSTEINE METHYLTRANSFERASE"/>
    <property type="match status" value="1"/>
</dbReference>
<comment type="caution">
    <text evidence="10">The sequence shown here is derived from an EMBL/GenBank/DDBJ whole genome shotgun (WGS) entry which is preliminary data.</text>
</comment>
<dbReference type="GO" id="GO:0003908">
    <property type="term" value="F:methylated-DNA-[protein]-cysteine S-methyltransferase activity"/>
    <property type="evidence" value="ECO:0007669"/>
    <property type="project" value="UniProtKB-EC"/>
</dbReference>